<reference evidence="1" key="1">
    <citation type="submission" date="2007-02" db="EMBL/GenBank/DDBJ databases">
        <authorList>
            <person name="Stapleton M."/>
            <person name="Carlson J."/>
            <person name="Frise E."/>
            <person name="Kapadia B."/>
            <person name="Park S."/>
            <person name="Wan K."/>
            <person name="Yu C."/>
            <person name="Celniker S."/>
        </authorList>
    </citation>
    <scope>NUCLEOTIDE SEQUENCE</scope>
</reference>
<dbReference type="AlphaFoldDB" id="A2VEV3"/>
<name>A2VEV3_DROME</name>
<evidence type="ECO:0000313" key="1">
    <source>
        <dbReference type="EMBL" id="ABN49411.1"/>
    </source>
</evidence>
<proteinExistence type="evidence at transcript level"/>
<organism evidence="1">
    <name type="scientific">Drosophila melanogaster</name>
    <name type="common">Fruit fly</name>
    <dbReference type="NCBI Taxonomy" id="7227"/>
    <lineage>
        <taxon>Eukaryota</taxon>
        <taxon>Metazoa</taxon>
        <taxon>Ecdysozoa</taxon>
        <taxon>Arthropoda</taxon>
        <taxon>Hexapoda</taxon>
        <taxon>Insecta</taxon>
        <taxon>Pterygota</taxon>
        <taxon>Neoptera</taxon>
        <taxon>Endopterygota</taxon>
        <taxon>Diptera</taxon>
        <taxon>Brachycera</taxon>
        <taxon>Muscomorpha</taxon>
        <taxon>Ephydroidea</taxon>
        <taxon>Drosophilidae</taxon>
        <taxon>Drosophila</taxon>
        <taxon>Sophophora</taxon>
    </lineage>
</organism>
<dbReference type="EMBL" id="BT030272">
    <property type="protein sequence ID" value="ABN49411.1"/>
    <property type="molecule type" value="mRNA"/>
</dbReference>
<dbReference type="EMBL" id="BT030303">
    <property type="protein sequence ID" value="ABN49442.1"/>
    <property type="molecule type" value="mRNA"/>
</dbReference>
<accession>A2VEV3</accession>
<sequence>MRRMRNCSSDWGRNRVQVQCSKTSGINPTYLADFVYDLRRTGRCSGGSTTWSLQIGCRYRVFTLIIRTGAAVALVANDGWNAYDGGSSSSSRLVKVSRGLTDGPTLSNLTGEYSMVRRH</sequence>
<protein>
    <submittedName>
        <fullName evidence="1">IP18439p</fullName>
    </submittedName>
    <submittedName>
        <fullName evidence="2">IP18739p</fullName>
    </submittedName>
</protein>
<evidence type="ECO:0000313" key="2">
    <source>
        <dbReference type="EMBL" id="ABN49442.1"/>
    </source>
</evidence>